<keyword evidence="1" id="KW-0813">Transport</keyword>
<dbReference type="InterPro" id="IPR003439">
    <property type="entry name" value="ABC_transporter-like_ATP-bd"/>
</dbReference>
<protein>
    <submittedName>
        <fullName evidence="5">ABC transporter ATP-binding protein</fullName>
    </submittedName>
</protein>
<dbReference type="InterPro" id="IPR027417">
    <property type="entry name" value="P-loop_NTPase"/>
</dbReference>
<evidence type="ECO:0000256" key="3">
    <source>
        <dbReference type="ARBA" id="ARBA00022840"/>
    </source>
</evidence>
<dbReference type="RefSeq" id="WP_194453611.1">
    <property type="nucleotide sequence ID" value="NZ_CP063849.1"/>
</dbReference>
<dbReference type="SMART" id="SM00382">
    <property type="entry name" value="AAA"/>
    <property type="match status" value="1"/>
</dbReference>
<gene>
    <name evidence="5" type="ORF">IRI77_09245</name>
</gene>
<dbReference type="CDD" id="cd03230">
    <property type="entry name" value="ABC_DR_subfamily_A"/>
    <property type="match status" value="1"/>
</dbReference>
<keyword evidence="3 5" id="KW-0067">ATP-binding</keyword>
<dbReference type="KEGG" id="pfer:IRI77_09245"/>
<dbReference type="GO" id="GO:0016887">
    <property type="term" value="F:ATP hydrolysis activity"/>
    <property type="evidence" value="ECO:0007669"/>
    <property type="project" value="InterPro"/>
</dbReference>
<dbReference type="InterPro" id="IPR003593">
    <property type="entry name" value="AAA+_ATPase"/>
</dbReference>
<dbReference type="EMBL" id="CP063849">
    <property type="protein sequence ID" value="QOY91957.1"/>
    <property type="molecule type" value="Genomic_DNA"/>
</dbReference>
<evidence type="ECO:0000313" key="5">
    <source>
        <dbReference type="EMBL" id="QOY91957.1"/>
    </source>
</evidence>
<reference evidence="5 6" key="1">
    <citation type="submission" date="2020-10" db="EMBL/GenBank/DDBJ databases">
        <title>Complete genome sequence of Paludibaculum fermentans P105T, a facultatively anaerobic acidobacterium capable of dissimilatory Fe(III) reduction.</title>
        <authorList>
            <person name="Dedysh S.N."/>
            <person name="Beletsky A.V."/>
            <person name="Kulichevskaya I.S."/>
            <person name="Mardanov A.V."/>
            <person name="Ravin N.V."/>
        </authorList>
    </citation>
    <scope>NUCLEOTIDE SEQUENCE [LARGE SCALE GENOMIC DNA]</scope>
    <source>
        <strain evidence="5 6">P105</strain>
    </source>
</reference>
<dbReference type="SUPFAM" id="SSF52540">
    <property type="entry name" value="P-loop containing nucleoside triphosphate hydrolases"/>
    <property type="match status" value="1"/>
</dbReference>
<dbReference type="PROSITE" id="PS50893">
    <property type="entry name" value="ABC_TRANSPORTER_2"/>
    <property type="match status" value="1"/>
</dbReference>
<evidence type="ECO:0000313" key="6">
    <source>
        <dbReference type="Proteomes" id="UP000593892"/>
    </source>
</evidence>
<dbReference type="Gene3D" id="3.40.50.300">
    <property type="entry name" value="P-loop containing nucleotide triphosphate hydrolases"/>
    <property type="match status" value="1"/>
</dbReference>
<evidence type="ECO:0000256" key="1">
    <source>
        <dbReference type="ARBA" id="ARBA00022448"/>
    </source>
</evidence>
<keyword evidence="6" id="KW-1185">Reference proteome</keyword>
<feature type="domain" description="ABC transporter" evidence="4">
    <location>
        <begin position="9"/>
        <end position="232"/>
    </location>
</feature>
<dbReference type="GO" id="GO:0005524">
    <property type="term" value="F:ATP binding"/>
    <property type="evidence" value="ECO:0007669"/>
    <property type="project" value="UniProtKB-KW"/>
</dbReference>
<keyword evidence="2" id="KW-0547">Nucleotide-binding</keyword>
<name>A0A7S7SN32_PALFE</name>
<organism evidence="5 6">
    <name type="scientific">Paludibaculum fermentans</name>
    <dbReference type="NCBI Taxonomy" id="1473598"/>
    <lineage>
        <taxon>Bacteria</taxon>
        <taxon>Pseudomonadati</taxon>
        <taxon>Acidobacteriota</taxon>
        <taxon>Terriglobia</taxon>
        <taxon>Bryobacterales</taxon>
        <taxon>Bryobacteraceae</taxon>
        <taxon>Paludibaculum</taxon>
    </lineage>
</organism>
<dbReference type="Proteomes" id="UP000593892">
    <property type="component" value="Chromosome"/>
</dbReference>
<dbReference type="AlphaFoldDB" id="A0A7S7SN32"/>
<sequence>MVQQQQNLAELSRATKRFGAITALDNLDLAVGSGELLALLGPNGAGKTTAISLLLGLQQADAGTARLFGMAPHCLDARRQVGVMMQEAALAPELRTREQIELIASYYPAPMDVEETLRVTGTLPIAKRPYSVLSGGQKRQVQFALAVVGRPRLIFLDEPTVGLDLQAREMVWATVRRLVDGGCSIVLTTHYLEEAEALADRVAVLSKGRLIAAGSLSEIRALVVRKRITCRTCLTPQEVSGWPDVQTVNQDQRGLHITASNTENVVRRLLDADPDLQDLEVQRAGLAEAFNELTREDVQ</sequence>
<dbReference type="Pfam" id="PF00005">
    <property type="entry name" value="ABC_tran"/>
    <property type="match status" value="1"/>
</dbReference>
<dbReference type="InterPro" id="IPR050763">
    <property type="entry name" value="ABC_transporter_ATP-binding"/>
</dbReference>
<dbReference type="PANTHER" id="PTHR42711:SF17">
    <property type="entry name" value="ABC TRANSPORTER ATP-BINDING PROTEIN"/>
    <property type="match status" value="1"/>
</dbReference>
<accession>A0A7S7SN32</accession>
<evidence type="ECO:0000259" key="4">
    <source>
        <dbReference type="PROSITE" id="PS50893"/>
    </source>
</evidence>
<dbReference type="PANTHER" id="PTHR42711">
    <property type="entry name" value="ABC TRANSPORTER ATP-BINDING PROTEIN"/>
    <property type="match status" value="1"/>
</dbReference>
<evidence type="ECO:0000256" key="2">
    <source>
        <dbReference type="ARBA" id="ARBA00022741"/>
    </source>
</evidence>
<proteinExistence type="predicted"/>